<evidence type="ECO:0008006" key="17">
    <source>
        <dbReference type="Google" id="ProtNLM"/>
    </source>
</evidence>
<dbReference type="InParanoid" id="E4XII3"/>
<evidence type="ECO:0000256" key="9">
    <source>
        <dbReference type="ARBA" id="ARBA00023065"/>
    </source>
</evidence>
<comment type="subcellular location">
    <subcellularLocation>
        <location evidence="1">Membrane</location>
        <topology evidence="1">Multi-pass membrane protein</topology>
    </subcellularLocation>
</comment>
<evidence type="ECO:0000256" key="1">
    <source>
        <dbReference type="ARBA" id="ARBA00004141"/>
    </source>
</evidence>
<name>E4XII3_OIKDI</name>
<feature type="transmembrane region" description="Helical" evidence="12">
    <location>
        <begin position="323"/>
        <end position="340"/>
    </location>
</feature>
<dbReference type="InterPro" id="IPR003131">
    <property type="entry name" value="T1-type_BTB"/>
</dbReference>
<organism evidence="15">
    <name type="scientific">Oikopleura dioica</name>
    <name type="common">Tunicate</name>
    <dbReference type="NCBI Taxonomy" id="34765"/>
    <lineage>
        <taxon>Eukaryota</taxon>
        <taxon>Metazoa</taxon>
        <taxon>Chordata</taxon>
        <taxon>Tunicata</taxon>
        <taxon>Appendicularia</taxon>
        <taxon>Copelata</taxon>
        <taxon>Oikopleuridae</taxon>
        <taxon>Oikopleura</taxon>
    </lineage>
</organism>
<keyword evidence="16" id="KW-1185">Reference proteome</keyword>
<evidence type="ECO:0000313" key="15">
    <source>
        <dbReference type="EMBL" id="CBY10384.1"/>
    </source>
</evidence>
<evidence type="ECO:0000259" key="14">
    <source>
        <dbReference type="Pfam" id="PF02214"/>
    </source>
</evidence>
<evidence type="ECO:0000313" key="16">
    <source>
        <dbReference type="Proteomes" id="UP000001307"/>
    </source>
</evidence>
<evidence type="ECO:0000256" key="6">
    <source>
        <dbReference type="ARBA" id="ARBA00022882"/>
    </source>
</evidence>
<keyword evidence="11" id="KW-0407">Ion channel</keyword>
<evidence type="ECO:0000256" key="5">
    <source>
        <dbReference type="ARBA" id="ARBA00022826"/>
    </source>
</evidence>
<keyword evidence="6" id="KW-0851">Voltage-gated channel</keyword>
<dbReference type="GO" id="GO:0008076">
    <property type="term" value="C:voltage-gated potassium channel complex"/>
    <property type="evidence" value="ECO:0007669"/>
    <property type="project" value="InterPro"/>
</dbReference>
<feature type="transmembrane region" description="Helical" evidence="12">
    <location>
        <begin position="191"/>
        <end position="210"/>
    </location>
</feature>
<evidence type="ECO:0000256" key="11">
    <source>
        <dbReference type="ARBA" id="ARBA00023303"/>
    </source>
</evidence>
<keyword evidence="3" id="KW-0633">Potassium transport</keyword>
<feature type="transmembrane region" description="Helical" evidence="12">
    <location>
        <begin position="352"/>
        <end position="378"/>
    </location>
</feature>
<feature type="transmembrane region" description="Helical" evidence="12">
    <location>
        <begin position="231"/>
        <end position="251"/>
    </location>
</feature>
<dbReference type="InterPro" id="IPR028325">
    <property type="entry name" value="VG_K_chnl"/>
</dbReference>
<protein>
    <recommendedName>
        <fullName evidence="17">BTB domain-containing protein</fullName>
    </recommendedName>
</protein>
<dbReference type="InterPro" id="IPR011333">
    <property type="entry name" value="SKP1/BTB/POZ_sf"/>
</dbReference>
<dbReference type="GO" id="GO:0001508">
    <property type="term" value="P:action potential"/>
    <property type="evidence" value="ECO:0007669"/>
    <property type="project" value="TreeGrafter"/>
</dbReference>
<dbReference type="InterPro" id="IPR027359">
    <property type="entry name" value="Volt_channel_dom_sf"/>
</dbReference>
<dbReference type="OrthoDB" id="415460at2759"/>
<dbReference type="PRINTS" id="PR00169">
    <property type="entry name" value="KCHANNEL"/>
</dbReference>
<dbReference type="Gene3D" id="1.20.120.350">
    <property type="entry name" value="Voltage-gated potassium channels. Chain C"/>
    <property type="match status" value="1"/>
</dbReference>
<feature type="domain" description="Potassium channel tetramerisation-type BTB" evidence="14">
    <location>
        <begin position="27"/>
        <end position="101"/>
    </location>
</feature>
<dbReference type="SUPFAM" id="SSF81324">
    <property type="entry name" value="Voltage-gated potassium channels"/>
    <property type="match status" value="1"/>
</dbReference>
<reference evidence="15" key="1">
    <citation type="journal article" date="2010" name="Science">
        <title>Plasticity of animal genome architecture unmasked by rapid evolution of a pelagic tunicate.</title>
        <authorList>
            <person name="Denoeud F."/>
            <person name="Henriet S."/>
            <person name="Mungpakdee S."/>
            <person name="Aury J.M."/>
            <person name="Da Silva C."/>
            <person name="Brinkmann H."/>
            <person name="Mikhaleva J."/>
            <person name="Olsen L.C."/>
            <person name="Jubin C."/>
            <person name="Canestro C."/>
            <person name="Bouquet J.M."/>
            <person name="Danks G."/>
            <person name="Poulain J."/>
            <person name="Campsteijn C."/>
            <person name="Adamski M."/>
            <person name="Cross I."/>
            <person name="Yadetie F."/>
            <person name="Muffato M."/>
            <person name="Louis A."/>
            <person name="Butcher S."/>
            <person name="Tsagkogeorga G."/>
            <person name="Konrad A."/>
            <person name="Singh S."/>
            <person name="Jensen M.F."/>
            <person name="Cong E.H."/>
            <person name="Eikeseth-Otteraa H."/>
            <person name="Noel B."/>
            <person name="Anthouard V."/>
            <person name="Porcel B.M."/>
            <person name="Kachouri-Lafond R."/>
            <person name="Nishino A."/>
            <person name="Ugolini M."/>
            <person name="Chourrout P."/>
            <person name="Nishida H."/>
            <person name="Aasland R."/>
            <person name="Huzurbazar S."/>
            <person name="Westhof E."/>
            <person name="Delsuc F."/>
            <person name="Lehrach H."/>
            <person name="Reinhardt R."/>
            <person name="Weissenbach J."/>
            <person name="Roy S.W."/>
            <person name="Artiguenave F."/>
            <person name="Postlethwait J.H."/>
            <person name="Manak J.R."/>
            <person name="Thompson E.M."/>
            <person name="Jaillon O."/>
            <person name="Du Pasquier L."/>
            <person name="Boudinot P."/>
            <person name="Liberles D.A."/>
            <person name="Volff J.N."/>
            <person name="Philippe H."/>
            <person name="Lenhard B."/>
            <person name="Roest Crollius H."/>
            <person name="Wincker P."/>
            <person name="Chourrout D."/>
        </authorList>
    </citation>
    <scope>NUCLEOTIDE SEQUENCE [LARGE SCALE GENOMIC DNA]</scope>
</reference>
<evidence type="ECO:0000256" key="8">
    <source>
        <dbReference type="ARBA" id="ARBA00022989"/>
    </source>
</evidence>
<evidence type="ECO:0000256" key="12">
    <source>
        <dbReference type="SAM" id="Phobius"/>
    </source>
</evidence>
<evidence type="ECO:0000256" key="2">
    <source>
        <dbReference type="ARBA" id="ARBA00022448"/>
    </source>
</evidence>
<dbReference type="PANTHER" id="PTHR11537:SF113">
    <property type="entry name" value="POTASSIUM VOLTAGE-GATED CHANNEL PROTEIN SHAKER"/>
    <property type="match status" value="1"/>
</dbReference>
<accession>E4XII3</accession>
<keyword evidence="7" id="KW-0630">Potassium</keyword>
<evidence type="ECO:0000256" key="10">
    <source>
        <dbReference type="ARBA" id="ARBA00023136"/>
    </source>
</evidence>
<dbReference type="FunFam" id="1.10.287.70:FF:000002">
    <property type="entry name" value="Potassium voltage-gated channel subfamily a member"/>
    <property type="match status" value="1"/>
</dbReference>
<keyword evidence="4 12" id="KW-0812">Transmembrane</keyword>
<evidence type="ECO:0000256" key="4">
    <source>
        <dbReference type="ARBA" id="ARBA00022692"/>
    </source>
</evidence>
<keyword evidence="2" id="KW-0813">Transport</keyword>
<evidence type="ECO:0000259" key="13">
    <source>
        <dbReference type="Pfam" id="PF00520"/>
    </source>
</evidence>
<evidence type="ECO:0000256" key="3">
    <source>
        <dbReference type="ARBA" id="ARBA00022538"/>
    </source>
</evidence>
<feature type="transmembrane region" description="Helical" evidence="12">
    <location>
        <begin position="106"/>
        <end position="126"/>
    </location>
</feature>
<dbReference type="PANTHER" id="PTHR11537">
    <property type="entry name" value="VOLTAGE-GATED POTASSIUM CHANNEL"/>
    <property type="match status" value="1"/>
</dbReference>
<proteinExistence type="predicted"/>
<dbReference type="Proteomes" id="UP000001307">
    <property type="component" value="Unassembled WGS sequence"/>
</dbReference>
<dbReference type="Pfam" id="PF02214">
    <property type="entry name" value="BTB_2"/>
    <property type="match status" value="1"/>
</dbReference>
<dbReference type="Pfam" id="PF00520">
    <property type="entry name" value="Ion_trans"/>
    <property type="match status" value="1"/>
</dbReference>
<dbReference type="GO" id="GO:0005251">
    <property type="term" value="F:delayed rectifier potassium channel activity"/>
    <property type="evidence" value="ECO:0007669"/>
    <property type="project" value="TreeGrafter"/>
</dbReference>
<keyword evidence="8 12" id="KW-1133">Transmembrane helix</keyword>
<dbReference type="InterPro" id="IPR005821">
    <property type="entry name" value="Ion_trans_dom"/>
</dbReference>
<keyword evidence="10 12" id="KW-0472">Membrane</keyword>
<dbReference type="EMBL" id="FN653055">
    <property type="protein sequence ID" value="CBY10384.1"/>
    <property type="molecule type" value="Genomic_DNA"/>
</dbReference>
<evidence type="ECO:0000256" key="7">
    <source>
        <dbReference type="ARBA" id="ARBA00022958"/>
    </source>
</evidence>
<dbReference type="InterPro" id="IPR003968">
    <property type="entry name" value="K_chnl_volt-dep_Kv"/>
</dbReference>
<dbReference type="GO" id="GO:0051260">
    <property type="term" value="P:protein homooligomerization"/>
    <property type="evidence" value="ECO:0007669"/>
    <property type="project" value="InterPro"/>
</dbReference>
<dbReference type="PRINTS" id="PR01491">
    <property type="entry name" value="KVCHANNEL"/>
</dbReference>
<feature type="domain" description="Ion transport" evidence="13">
    <location>
        <begin position="147"/>
        <end position="373"/>
    </location>
</feature>
<feature type="transmembrane region" description="Helical" evidence="12">
    <location>
        <begin position="147"/>
        <end position="171"/>
    </location>
</feature>
<dbReference type="SUPFAM" id="SSF54695">
    <property type="entry name" value="POZ domain"/>
    <property type="match status" value="1"/>
</dbReference>
<sequence length="389" mass="44837">MAGIASKNPGRKLIPRFIHPKKSSKRVKINVSGQIFKTYEETLERMPNTLLGDKVRREEFYDESSDEYFFDRHRESFSAILYFYQSDGIMERPKWIPLDLFIEGTWLPSSFLQIIQMNAVFLRLLTTLSNRYINTAIKNPTTKSGRVLASASIFFILIATVSFCVETLPQFQNSENESEIIPPWDTANKGFPFWVIESICIVFFTIEFTLRLFCTPEIWKFLKTIGNLIDLLAIVPYYFSLTVQILLLFIFKRLFRFIKIIPRVFRIAKLGRHNQNLSRLVRTMKGSAKEFSFLFLLFGVFMVIFSALVYFAENGQNEKMNSIPASFWWAIVTMTTVGYGDVVPITVPGKMVGLLCALSGVLCIALPVPAIVQVYLYCPLLMKFNNQIR</sequence>
<feature type="transmembrane region" description="Helical" evidence="12">
    <location>
        <begin position="291"/>
        <end position="311"/>
    </location>
</feature>
<keyword evidence="9" id="KW-0406">Ion transport</keyword>
<keyword evidence="5" id="KW-0631">Potassium channel</keyword>
<gene>
    <name evidence="15" type="ORF">GSOID_T00012406001</name>
</gene>
<dbReference type="Gene3D" id="1.10.287.70">
    <property type="match status" value="1"/>
</dbReference>
<dbReference type="AlphaFoldDB" id="E4XII3"/>
<dbReference type="Gene3D" id="3.30.710.10">
    <property type="entry name" value="Potassium Channel Kv1.1, Chain A"/>
    <property type="match status" value="1"/>
</dbReference>